<dbReference type="Gene3D" id="3.40.50.10810">
    <property type="entry name" value="Tandem AAA-ATPase domain"/>
    <property type="match status" value="1"/>
</dbReference>
<dbReference type="PANTHER" id="PTHR10799">
    <property type="entry name" value="SNF2/RAD54 HELICASE FAMILY"/>
    <property type="match status" value="1"/>
</dbReference>
<keyword evidence="4" id="KW-0547">Nucleotide-binding</keyword>
<evidence type="ECO:0000259" key="2">
    <source>
        <dbReference type="PROSITE" id="PS51192"/>
    </source>
</evidence>
<dbReference type="EMBL" id="BLAF01000098">
    <property type="protein sequence ID" value="GES26809.1"/>
    <property type="molecule type" value="Genomic_DNA"/>
</dbReference>
<keyword evidence="4" id="KW-0067">ATP-binding</keyword>
<dbReference type="GO" id="GO:0004386">
    <property type="term" value="F:helicase activity"/>
    <property type="evidence" value="ECO:0007669"/>
    <property type="project" value="UniProtKB-KW"/>
</dbReference>
<dbReference type="AlphaFoldDB" id="A0A5M3Y3B6"/>
<keyword evidence="5" id="KW-1185">Reference proteome</keyword>
<comment type="caution">
    <text evidence="4">The sequence shown here is derived from an EMBL/GenBank/DDBJ whole genome shotgun (WGS) entry which is preliminary data.</text>
</comment>
<dbReference type="InterPro" id="IPR001650">
    <property type="entry name" value="Helicase_C-like"/>
</dbReference>
<dbReference type="Pfam" id="PF00271">
    <property type="entry name" value="Helicase_C"/>
    <property type="match status" value="1"/>
</dbReference>
<dbReference type="InterPro" id="IPR027417">
    <property type="entry name" value="P-loop_NTPase"/>
</dbReference>
<dbReference type="SUPFAM" id="SSF52540">
    <property type="entry name" value="P-loop containing nucleoside triphosphate hydrolases"/>
    <property type="match status" value="2"/>
</dbReference>
<dbReference type="Proteomes" id="UP000377595">
    <property type="component" value="Unassembled WGS sequence"/>
</dbReference>
<dbReference type="InterPro" id="IPR049730">
    <property type="entry name" value="SNF2/RAD54-like_C"/>
</dbReference>
<dbReference type="SMART" id="SM00490">
    <property type="entry name" value="HELICc"/>
    <property type="match status" value="1"/>
</dbReference>
<evidence type="ECO:0000313" key="4">
    <source>
        <dbReference type="EMBL" id="GES26809.1"/>
    </source>
</evidence>
<evidence type="ECO:0000313" key="5">
    <source>
        <dbReference type="Proteomes" id="UP000377595"/>
    </source>
</evidence>
<dbReference type="InterPro" id="IPR000330">
    <property type="entry name" value="SNF2_N"/>
</dbReference>
<accession>A0A5M3Y3B6</accession>
<evidence type="ECO:0000259" key="3">
    <source>
        <dbReference type="PROSITE" id="PS51194"/>
    </source>
</evidence>
<dbReference type="InterPro" id="IPR014001">
    <property type="entry name" value="Helicase_ATP-bd"/>
</dbReference>
<dbReference type="CDD" id="cd17919">
    <property type="entry name" value="DEXHc_Snf"/>
    <property type="match status" value="1"/>
</dbReference>
<keyword evidence="1" id="KW-0378">Hydrolase</keyword>
<organism evidence="4 5">
    <name type="scientific">Acrocarpospora pleiomorpha</name>
    <dbReference type="NCBI Taxonomy" id="90975"/>
    <lineage>
        <taxon>Bacteria</taxon>
        <taxon>Bacillati</taxon>
        <taxon>Actinomycetota</taxon>
        <taxon>Actinomycetes</taxon>
        <taxon>Streptosporangiales</taxon>
        <taxon>Streptosporangiaceae</taxon>
        <taxon>Acrocarpospora</taxon>
    </lineage>
</organism>
<gene>
    <name evidence="4" type="ORF">Aple_097080</name>
</gene>
<proteinExistence type="predicted"/>
<dbReference type="CDD" id="cd18793">
    <property type="entry name" value="SF2_C_SNF"/>
    <property type="match status" value="1"/>
</dbReference>
<dbReference type="SMART" id="SM00487">
    <property type="entry name" value="DEXDc"/>
    <property type="match status" value="1"/>
</dbReference>
<reference evidence="4 5" key="1">
    <citation type="submission" date="2019-10" db="EMBL/GenBank/DDBJ databases">
        <title>Whole genome shotgun sequence of Acrocarpospora pleiomorpha NBRC 16267.</title>
        <authorList>
            <person name="Ichikawa N."/>
            <person name="Kimura A."/>
            <person name="Kitahashi Y."/>
            <person name="Komaki H."/>
            <person name="Oguchi A."/>
        </authorList>
    </citation>
    <scope>NUCLEOTIDE SEQUENCE [LARGE SCALE GENOMIC DNA]</scope>
    <source>
        <strain evidence="4 5">NBRC 16267</strain>
    </source>
</reference>
<protein>
    <submittedName>
        <fullName evidence="4">Helicase SNF2</fullName>
    </submittedName>
</protein>
<evidence type="ECO:0000256" key="1">
    <source>
        <dbReference type="ARBA" id="ARBA00022801"/>
    </source>
</evidence>
<dbReference type="PROSITE" id="PS51194">
    <property type="entry name" value="HELICASE_CTER"/>
    <property type="match status" value="1"/>
</dbReference>
<dbReference type="InterPro" id="IPR038718">
    <property type="entry name" value="SNF2-like_sf"/>
</dbReference>
<dbReference type="PROSITE" id="PS51192">
    <property type="entry name" value="HELICASE_ATP_BIND_1"/>
    <property type="match status" value="1"/>
</dbReference>
<dbReference type="GO" id="GO:0005524">
    <property type="term" value="F:ATP binding"/>
    <property type="evidence" value="ECO:0007669"/>
    <property type="project" value="InterPro"/>
</dbReference>
<name>A0A5M3Y3B6_9ACTN</name>
<dbReference type="Pfam" id="PF00176">
    <property type="entry name" value="SNF2-rel_dom"/>
    <property type="match status" value="1"/>
</dbReference>
<dbReference type="OrthoDB" id="9760715at2"/>
<dbReference type="GO" id="GO:0016787">
    <property type="term" value="F:hydrolase activity"/>
    <property type="evidence" value="ECO:0007669"/>
    <property type="project" value="UniProtKB-KW"/>
</dbReference>
<feature type="domain" description="Helicase ATP-binding" evidence="2">
    <location>
        <begin position="302"/>
        <end position="461"/>
    </location>
</feature>
<feature type="domain" description="Helicase C-terminal" evidence="3">
    <location>
        <begin position="546"/>
        <end position="701"/>
    </location>
</feature>
<keyword evidence="4" id="KW-0347">Helicase</keyword>
<dbReference type="Gene3D" id="3.40.50.300">
    <property type="entry name" value="P-loop containing nucleotide triphosphate hydrolases"/>
    <property type="match status" value="1"/>
</dbReference>
<sequence length="723" mass="79026">MDGSEDEGAAFTTRNVRDILARATALRGITQTFLADHNQARDDVQKALSVVRTEAAQQELGAIPLSRLKDVTEGRLRLGPVEQAGFASVRDVLRATPYTLQLIPGVGQRSARQIYAAAQQIERAVADAVSVRIDIDRQDAPTTDLLKALKRLVNAGPSLERAQRLAGSVEARLAAAIPVARPARSRLRMWFAGAEGRRRAREAVHEISSLLSEATAAEARTLFAQASVDLLRPVTSDFEVWTDYEIQSPEYQGLLAEIGGIEPDRPAAEGFLSDDIAERVKAQELDDTHRTVSLRGYQAFGARYALAQRRVIIGDEMGLGKTIVAIAALAHLKAGGGNHFVVVCPASVLINWLREVERRSTLKAYPIHGRDRAAATAEWTRLGGVAVTTFAMLDQLELPDEVAVEMLVVDEAHYIKNPSAKRSLAVAEWCGRTERVLFLSGTPMENRVEEFRNLVSYLQPELVSELRVGHGVAGATAFRKAVAPVYLRRNQRDVLDELPQIVHVDEWEEMSEADLAAYRTAVTAGKWMAMRRAAYAVPAESAKLERLEEIVKEAADNDLKVIVFSYFRSVLAAVGEALGPQIHGPITGGLTAARRQKIVDIFSSAPGHAVLLSQIEAGGTGLNLQAASVVIICEPQVKPTMEAQAIARAHRMGQVRTVQAHRLLTVDSVDERLLDILEAKAELFDAYARRSEVAEGSTDAVDISDTSLARQIVEEEQRRLALI</sequence>